<keyword evidence="3" id="KW-1185">Reference proteome</keyword>
<protein>
    <submittedName>
        <fullName evidence="2">PQQ-dependent sugar dehydrogenase</fullName>
    </submittedName>
</protein>
<accession>A0ABP8FVR1</accession>
<sequence length="415" mass="45330">MKNILRNTSRSILSPVYNTGLIRLGLSISLACLSYTSFGQAKTAVPAPITVGVQQIVTNVQGPTAMAFPGGGDVWVTEQNGKIRVIRDGKMLDGALLDLHDKLVKLNNGYEERGLLGIALHPQFKTNKKFYVYYSVPSTQGSNHTGVLAEYTIPAGAEKLDPNSGRVIFTEEEPDGNHNGGCIQFGPDNFLYVSLGDGGGQGDKHGPIGNGQAMDTWHGKILRIDINTADGYTVPKDNPFVGKAGVKPEIWAYGFRNPYRFSFDRKTGDLFAGDVGQDLWEEIDIVKKGANYGWRLVEGTHCYNPATGCDISGITMPITEYSHREGVSVIAGYVYNGQQVPILKNRYLFADWTGPVFYLKKTGVTWQRGKVTLQNLPPNLKITAFGEDPSGELYILTNPDTGPENTKGSVYKVVK</sequence>
<dbReference type="Proteomes" id="UP001500582">
    <property type="component" value="Unassembled WGS sequence"/>
</dbReference>
<reference evidence="3" key="1">
    <citation type="journal article" date="2019" name="Int. J. Syst. Evol. Microbiol.">
        <title>The Global Catalogue of Microorganisms (GCM) 10K type strain sequencing project: providing services to taxonomists for standard genome sequencing and annotation.</title>
        <authorList>
            <consortium name="The Broad Institute Genomics Platform"/>
            <consortium name="The Broad Institute Genome Sequencing Center for Infectious Disease"/>
            <person name="Wu L."/>
            <person name="Ma J."/>
        </authorList>
    </citation>
    <scope>NUCLEOTIDE SEQUENCE [LARGE SCALE GENOMIC DNA]</scope>
    <source>
        <strain evidence="3">JCM 17705</strain>
    </source>
</reference>
<evidence type="ECO:0000259" key="1">
    <source>
        <dbReference type="Pfam" id="PF07995"/>
    </source>
</evidence>
<dbReference type="InterPro" id="IPR011042">
    <property type="entry name" value="6-blade_b-propeller_TolB-like"/>
</dbReference>
<dbReference type="Pfam" id="PF07995">
    <property type="entry name" value="GSDH"/>
    <property type="match status" value="1"/>
</dbReference>
<dbReference type="RefSeq" id="WP_345209622.1">
    <property type="nucleotide sequence ID" value="NZ_BAABFT010000002.1"/>
</dbReference>
<organism evidence="2 3">
    <name type="scientific">Mucilaginibacter gynuensis</name>
    <dbReference type="NCBI Taxonomy" id="1302236"/>
    <lineage>
        <taxon>Bacteria</taxon>
        <taxon>Pseudomonadati</taxon>
        <taxon>Bacteroidota</taxon>
        <taxon>Sphingobacteriia</taxon>
        <taxon>Sphingobacteriales</taxon>
        <taxon>Sphingobacteriaceae</taxon>
        <taxon>Mucilaginibacter</taxon>
    </lineage>
</organism>
<feature type="domain" description="Glucose/Sorbosone dehydrogenase" evidence="1">
    <location>
        <begin position="62"/>
        <end position="402"/>
    </location>
</feature>
<dbReference type="Gene3D" id="2.120.10.30">
    <property type="entry name" value="TolB, C-terminal domain"/>
    <property type="match status" value="1"/>
</dbReference>
<dbReference type="PANTHER" id="PTHR19328">
    <property type="entry name" value="HEDGEHOG-INTERACTING PROTEIN"/>
    <property type="match status" value="1"/>
</dbReference>
<evidence type="ECO:0000313" key="2">
    <source>
        <dbReference type="EMBL" id="GAA4311947.1"/>
    </source>
</evidence>
<dbReference type="SUPFAM" id="SSF50952">
    <property type="entry name" value="Soluble quinoprotein glucose dehydrogenase"/>
    <property type="match status" value="1"/>
</dbReference>
<gene>
    <name evidence="2" type="ORF">GCM10023149_07110</name>
</gene>
<evidence type="ECO:0000313" key="3">
    <source>
        <dbReference type="Proteomes" id="UP001500582"/>
    </source>
</evidence>
<comment type="caution">
    <text evidence="2">The sequence shown here is derived from an EMBL/GenBank/DDBJ whole genome shotgun (WGS) entry which is preliminary data.</text>
</comment>
<dbReference type="InterPro" id="IPR012938">
    <property type="entry name" value="Glc/Sorbosone_DH"/>
</dbReference>
<dbReference type="PANTHER" id="PTHR19328:SF75">
    <property type="entry name" value="ALDOSE SUGAR DEHYDROGENASE YLII"/>
    <property type="match status" value="1"/>
</dbReference>
<name>A0ABP8FVR1_9SPHI</name>
<dbReference type="InterPro" id="IPR011041">
    <property type="entry name" value="Quinoprot_gluc/sorb_DH_b-prop"/>
</dbReference>
<proteinExistence type="predicted"/>
<dbReference type="EMBL" id="BAABFT010000002">
    <property type="protein sequence ID" value="GAA4311947.1"/>
    <property type="molecule type" value="Genomic_DNA"/>
</dbReference>